<proteinExistence type="predicted"/>
<dbReference type="EMBL" id="JAMZIH010000481">
    <property type="protein sequence ID" value="KAJ1679279.1"/>
    <property type="molecule type" value="Genomic_DNA"/>
</dbReference>
<keyword evidence="2" id="KW-1185">Reference proteome</keyword>
<accession>A0ACC1HY11</accession>
<protein>
    <submittedName>
        <fullName evidence="1">Uncharacterized protein</fullName>
    </submittedName>
</protein>
<sequence length="484" mass="51999">MTLCIGLACWAASWVRTARGRNYSYVDRLWPVLPAVYAWAIVCAPDQQQQQQQQQPPPPPPPPPPAGGASPPSGADRFGARLALMATLITLWSARLAYNYYRKGGYSSWAAEDYRWRVVKAAIAARGAVAWELFNLGFISLFQPLLLLWVSGAPMYAVYRARAAATGDGYWCSAQQHEQALVAAAPPPVPGHAAGDRVYRVVSWAGPVPFLPLDLAVRGVFDLPRPSVVATRATAWAAAWARSVWRAGSWAGLLSAADYAIAGLFLAALVGEAVADQQQWRVQARKRRAVGAAGGTCSLDTQTDFASAGLWRYSRHPNFFFEQAMWWILPLFAALSACEAAGSPAFDVAASAAGPPATAWLVVPLQALASWFGGALVLSGLFQLSTGLTERISASKYPLYAEYQRRTPSRLIPWFPYRAAAPLPAAAAAAAVGGSNDDGDCPDRTDGALPDAMNDATATHASSCIQDGYLPERAPNLCRSRYTR</sequence>
<gene>
    <name evidence="1" type="ORF">EV182_002369</name>
</gene>
<evidence type="ECO:0000313" key="2">
    <source>
        <dbReference type="Proteomes" id="UP001145114"/>
    </source>
</evidence>
<dbReference type="Proteomes" id="UP001145114">
    <property type="component" value="Unassembled WGS sequence"/>
</dbReference>
<organism evidence="1 2">
    <name type="scientific">Spiromyces aspiralis</name>
    <dbReference type="NCBI Taxonomy" id="68401"/>
    <lineage>
        <taxon>Eukaryota</taxon>
        <taxon>Fungi</taxon>
        <taxon>Fungi incertae sedis</taxon>
        <taxon>Zoopagomycota</taxon>
        <taxon>Kickxellomycotina</taxon>
        <taxon>Kickxellomycetes</taxon>
        <taxon>Kickxellales</taxon>
        <taxon>Kickxellaceae</taxon>
        <taxon>Spiromyces</taxon>
    </lineage>
</organism>
<reference evidence="1" key="1">
    <citation type="submission" date="2022-06" db="EMBL/GenBank/DDBJ databases">
        <title>Phylogenomic reconstructions and comparative analyses of Kickxellomycotina fungi.</title>
        <authorList>
            <person name="Reynolds N.K."/>
            <person name="Stajich J.E."/>
            <person name="Barry K."/>
            <person name="Grigoriev I.V."/>
            <person name="Crous P."/>
            <person name="Smith M.E."/>
        </authorList>
    </citation>
    <scope>NUCLEOTIDE SEQUENCE</scope>
    <source>
        <strain evidence="1">RSA 2271</strain>
    </source>
</reference>
<evidence type="ECO:0000313" key="1">
    <source>
        <dbReference type="EMBL" id="KAJ1679279.1"/>
    </source>
</evidence>
<name>A0ACC1HY11_9FUNG</name>
<comment type="caution">
    <text evidence="1">The sequence shown here is derived from an EMBL/GenBank/DDBJ whole genome shotgun (WGS) entry which is preliminary data.</text>
</comment>